<dbReference type="PROSITE" id="PS51257">
    <property type="entry name" value="PROKAR_LIPOPROTEIN"/>
    <property type="match status" value="1"/>
</dbReference>
<dbReference type="EMBL" id="BDCR01000004">
    <property type="protein sequence ID" value="GAT63853.1"/>
    <property type="molecule type" value="Genomic_DNA"/>
</dbReference>
<dbReference type="PANTHER" id="PTHR33619">
    <property type="entry name" value="POLYSACCHARIDE EXPORT PROTEIN GFCE-RELATED"/>
    <property type="match status" value="1"/>
</dbReference>
<dbReference type="Proteomes" id="UP000076586">
    <property type="component" value="Unassembled WGS sequence"/>
</dbReference>
<evidence type="ECO:0000313" key="5">
    <source>
        <dbReference type="Proteomes" id="UP000076586"/>
    </source>
</evidence>
<accession>A0A161M5T9</accession>
<evidence type="ECO:0000256" key="1">
    <source>
        <dbReference type="ARBA" id="ARBA00022729"/>
    </source>
</evidence>
<reference evidence="5" key="1">
    <citation type="submission" date="2016-04" db="EMBL/GenBank/DDBJ databases">
        <title>Draft genome sequence of Paludibacter jiangxiensis strain NM7.</title>
        <authorList>
            <person name="Qiu Y."/>
            <person name="Matsuura N."/>
            <person name="Ohashi A."/>
            <person name="Tourlousse M.D."/>
            <person name="Sekiguchi Y."/>
        </authorList>
    </citation>
    <scope>NUCLEOTIDE SEQUENCE [LARGE SCALE GENOMIC DNA]</scope>
    <source>
        <strain evidence="5">NM7</strain>
    </source>
</reference>
<keyword evidence="1" id="KW-0732">Signal</keyword>
<gene>
    <name evidence="4" type="ORF">PJIAN_4395</name>
</gene>
<sequence>MERIKQIAIWSIAALLLFSLASCVTNYTTQYLQTRKNLPQYSKKEYQWYVLKPNDQIAVRVLSINEDINRLFPSSSASSGQSGNGMSYKIYADSTVDLPFISHLKIGGLTLEAANQVIEKKIKEFDKNASVVIALNNDVFYIIGEAGKGQFPIYKDKLTIFQALALAGDIRTNGDRGKIKVIRETAKGPVVKQFDIRSKSLLDSEYYYVYPNDIIYVSTAPGSFFRIESFSSLMSLVTTSVTFLVLVLNTIK</sequence>
<organism evidence="4 5">
    <name type="scientific">Paludibacter jiangxiensis</name>
    <dbReference type="NCBI Taxonomy" id="681398"/>
    <lineage>
        <taxon>Bacteria</taxon>
        <taxon>Pseudomonadati</taxon>
        <taxon>Bacteroidota</taxon>
        <taxon>Bacteroidia</taxon>
        <taxon>Bacteroidales</taxon>
        <taxon>Paludibacteraceae</taxon>
        <taxon>Paludibacter</taxon>
    </lineage>
</organism>
<dbReference type="PANTHER" id="PTHR33619:SF3">
    <property type="entry name" value="POLYSACCHARIDE EXPORT PROTEIN GFCE-RELATED"/>
    <property type="match status" value="1"/>
</dbReference>
<dbReference type="AlphaFoldDB" id="A0A161M5T9"/>
<dbReference type="InterPro" id="IPR049712">
    <property type="entry name" value="Poly_export"/>
</dbReference>
<dbReference type="STRING" id="681398.PJIAN_4395"/>
<dbReference type="OrthoDB" id="662756at2"/>
<keyword evidence="2" id="KW-0812">Transmembrane</keyword>
<keyword evidence="2" id="KW-1133">Transmembrane helix</keyword>
<comment type="caution">
    <text evidence="4">The sequence shown here is derived from an EMBL/GenBank/DDBJ whole genome shotgun (WGS) entry which is preliminary data.</text>
</comment>
<reference evidence="5" key="2">
    <citation type="journal article" date="2017" name="Genome Announc.">
        <title>Draft genome sequence of Paludibacter jiangxiensis NM7(T), a propionate-producing fermentative bacterium.</title>
        <authorList>
            <person name="Qiu Y.-L."/>
            <person name="Tourlousse D.M."/>
            <person name="Matsuura N."/>
            <person name="Ohashi A."/>
            <person name="Sekiguchi Y."/>
        </authorList>
    </citation>
    <scope>NUCLEOTIDE SEQUENCE [LARGE SCALE GENOMIC DNA]</scope>
    <source>
        <strain evidence="5">NM7</strain>
    </source>
</reference>
<dbReference type="Pfam" id="PF02563">
    <property type="entry name" value="Poly_export"/>
    <property type="match status" value="1"/>
</dbReference>
<dbReference type="GO" id="GO:0015159">
    <property type="term" value="F:polysaccharide transmembrane transporter activity"/>
    <property type="evidence" value="ECO:0007669"/>
    <property type="project" value="InterPro"/>
</dbReference>
<name>A0A161M5T9_9BACT</name>
<protein>
    <submittedName>
        <fullName evidence="4">Polysaccharide export outer membrane protein</fullName>
    </submittedName>
</protein>
<keyword evidence="5" id="KW-1185">Reference proteome</keyword>
<dbReference type="Gene3D" id="3.10.560.10">
    <property type="entry name" value="Outer membrane lipoprotein wza domain like"/>
    <property type="match status" value="1"/>
</dbReference>
<evidence type="ECO:0000313" key="4">
    <source>
        <dbReference type="EMBL" id="GAT63853.1"/>
    </source>
</evidence>
<feature type="domain" description="Polysaccharide export protein N-terminal" evidence="3">
    <location>
        <begin position="47"/>
        <end position="134"/>
    </location>
</feature>
<evidence type="ECO:0000259" key="3">
    <source>
        <dbReference type="Pfam" id="PF02563"/>
    </source>
</evidence>
<dbReference type="RefSeq" id="WP_068705425.1">
    <property type="nucleotide sequence ID" value="NZ_BDCR01000004.1"/>
</dbReference>
<dbReference type="InterPro" id="IPR003715">
    <property type="entry name" value="Poly_export_N"/>
</dbReference>
<feature type="transmembrane region" description="Helical" evidence="2">
    <location>
        <begin position="230"/>
        <end position="251"/>
    </location>
</feature>
<proteinExistence type="predicted"/>
<keyword evidence="2" id="KW-0472">Membrane</keyword>
<evidence type="ECO:0000256" key="2">
    <source>
        <dbReference type="SAM" id="Phobius"/>
    </source>
</evidence>